<dbReference type="AlphaFoldDB" id="A0A075FPH8"/>
<dbReference type="SUPFAM" id="SSF54593">
    <property type="entry name" value="Glyoxalase/Bleomycin resistance protein/Dihydroxybiphenyl dioxygenase"/>
    <property type="match status" value="1"/>
</dbReference>
<name>A0A075FPH8_9ARCH</name>
<dbReference type="InterPro" id="IPR051785">
    <property type="entry name" value="MMCE/EMCE_epimerase"/>
</dbReference>
<dbReference type="GO" id="GO:0046872">
    <property type="term" value="F:metal ion binding"/>
    <property type="evidence" value="ECO:0007669"/>
    <property type="project" value="UniProtKB-KW"/>
</dbReference>
<keyword evidence="1" id="KW-0479">Metal-binding</keyword>
<evidence type="ECO:0000256" key="1">
    <source>
        <dbReference type="ARBA" id="ARBA00022723"/>
    </source>
</evidence>
<gene>
    <name evidence="3" type="primary">MCEE</name>
    <name evidence="3" type="synonym">epi</name>
</gene>
<protein>
    <submittedName>
        <fullName evidence="3">Methylmalonyl-CoA (MCEE, epi)</fullName>
        <ecNumber evidence="3">5.1.99.1</ecNumber>
    </submittedName>
</protein>
<dbReference type="EC" id="5.1.99.1" evidence="3"/>
<evidence type="ECO:0000259" key="2">
    <source>
        <dbReference type="PROSITE" id="PS51819"/>
    </source>
</evidence>
<dbReference type="InterPro" id="IPR037523">
    <property type="entry name" value="VOC_core"/>
</dbReference>
<reference evidence="3" key="1">
    <citation type="journal article" date="2014" name="Genome Biol. Evol.">
        <title>Pangenome evidence for extensive interdomain horizontal transfer affecting lineage core and shell genes in uncultured planktonic thaumarchaeota and euryarchaeota.</title>
        <authorList>
            <person name="Deschamps P."/>
            <person name="Zivanovic Y."/>
            <person name="Moreira D."/>
            <person name="Rodriguez-Valera F."/>
            <person name="Lopez-Garcia P."/>
        </authorList>
    </citation>
    <scope>NUCLEOTIDE SEQUENCE</scope>
</reference>
<dbReference type="GO" id="GO:0004493">
    <property type="term" value="F:methylmalonyl-CoA epimerase activity"/>
    <property type="evidence" value="ECO:0007669"/>
    <property type="project" value="UniProtKB-EC"/>
</dbReference>
<dbReference type="Gene3D" id="3.10.180.10">
    <property type="entry name" value="2,3-Dihydroxybiphenyl 1,2-Dioxygenase, domain 1"/>
    <property type="match status" value="1"/>
</dbReference>
<dbReference type="PROSITE" id="PS51819">
    <property type="entry name" value="VOC"/>
    <property type="match status" value="1"/>
</dbReference>
<dbReference type="Pfam" id="PF13669">
    <property type="entry name" value="Glyoxalase_4"/>
    <property type="match status" value="1"/>
</dbReference>
<dbReference type="PANTHER" id="PTHR43048">
    <property type="entry name" value="METHYLMALONYL-COA EPIMERASE"/>
    <property type="match status" value="1"/>
</dbReference>
<proteinExistence type="predicted"/>
<organism evidence="3">
    <name type="scientific">uncultured marine thaumarchaeote AD1000_31_G03</name>
    <dbReference type="NCBI Taxonomy" id="1455907"/>
    <lineage>
        <taxon>Archaea</taxon>
        <taxon>Nitrososphaerota</taxon>
        <taxon>environmental samples</taxon>
    </lineage>
</organism>
<keyword evidence="3" id="KW-0413">Isomerase</keyword>
<feature type="domain" description="VOC" evidence="2">
    <location>
        <begin position="2"/>
        <end position="136"/>
    </location>
</feature>
<dbReference type="InterPro" id="IPR029068">
    <property type="entry name" value="Glyas_Bleomycin-R_OHBP_Dase"/>
</dbReference>
<evidence type="ECO:0000313" key="3">
    <source>
        <dbReference type="EMBL" id="AIE93133.1"/>
    </source>
</evidence>
<dbReference type="GO" id="GO:0046491">
    <property type="term" value="P:L-methylmalonyl-CoA metabolic process"/>
    <property type="evidence" value="ECO:0007669"/>
    <property type="project" value="TreeGrafter"/>
</dbReference>
<sequence>MKLHHIGIAVKNIQNSLGDLTQFLSFESTTIPALVTSQKVNVCFLKTNDVYIELIEPAVENSPVSDFVKGGGGFHHLCFEVDDVNAKVSEFRNKGGIIVSPPELTIGWEKLGFENRLASFVYFDNLPVKLIEFISKK</sequence>
<dbReference type="PANTHER" id="PTHR43048:SF3">
    <property type="entry name" value="METHYLMALONYL-COA EPIMERASE, MITOCHONDRIAL"/>
    <property type="match status" value="1"/>
</dbReference>
<accession>A0A075FPH8</accession>
<dbReference type="EMBL" id="KF900386">
    <property type="protein sequence ID" value="AIE93133.1"/>
    <property type="molecule type" value="Genomic_DNA"/>
</dbReference>